<dbReference type="GO" id="GO:0005978">
    <property type="term" value="P:glycogen biosynthetic process"/>
    <property type="evidence" value="ECO:0007669"/>
    <property type="project" value="UniProtKB-UniRule"/>
</dbReference>
<dbReference type="InterPro" id="IPR013780">
    <property type="entry name" value="Glyco_hydro_b"/>
</dbReference>
<proteinExistence type="inferred from homology"/>
<dbReference type="SUPFAM" id="SSF51445">
    <property type="entry name" value="(Trans)glycosidases"/>
    <property type="match status" value="1"/>
</dbReference>
<evidence type="ECO:0000313" key="12">
    <source>
        <dbReference type="EMBL" id="ADV67959.1"/>
    </source>
</evidence>
<dbReference type="InterPro" id="IPR013783">
    <property type="entry name" value="Ig-like_fold"/>
</dbReference>
<dbReference type="InterPro" id="IPR006047">
    <property type="entry name" value="GH13_cat_dom"/>
</dbReference>
<dbReference type="OrthoDB" id="9800174at2"/>
<dbReference type="HAMAP" id="MF_00685">
    <property type="entry name" value="GlgB"/>
    <property type="match status" value="1"/>
</dbReference>
<accession>E8UA70</accession>
<dbReference type="PIRSF" id="PIRSF000463">
    <property type="entry name" value="GlgB"/>
    <property type="match status" value="1"/>
</dbReference>
<dbReference type="InterPro" id="IPR017853">
    <property type="entry name" value="GH"/>
</dbReference>
<dbReference type="PANTHER" id="PTHR43651:SF3">
    <property type="entry name" value="1,4-ALPHA-GLUCAN-BRANCHING ENZYME"/>
    <property type="match status" value="1"/>
</dbReference>
<dbReference type="FunFam" id="3.20.20.80:FF:000003">
    <property type="entry name" value="1,4-alpha-glucan branching enzyme GlgB"/>
    <property type="match status" value="1"/>
</dbReference>
<dbReference type="CDD" id="cd11322">
    <property type="entry name" value="AmyAc_Glg_BE"/>
    <property type="match status" value="1"/>
</dbReference>
<keyword evidence="8 9" id="KW-0119">Carbohydrate metabolism</keyword>
<dbReference type="InterPro" id="IPR006407">
    <property type="entry name" value="GlgB"/>
</dbReference>
<dbReference type="RefSeq" id="WP_013557464.1">
    <property type="nucleotide sequence ID" value="NC_014958.1"/>
</dbReference>
<name>E8UA70_DEIML</name>
<feature type="domain" description="Glycosyl hydrolase family 13 catalytic" evidence="11">
    <location>
        <begin position="150"/>
        <end position="497"/>
    </location>
</feature>
<comment type="catalytic activity">
    <reaction evidence="1 9">
        <text>Transfers a segment of a (1-&gt;4)-alpha-D-glucan chain to a primary hydroxy group in a similar glucan chain.</text>
        <dbReference type="EC" id="2.4.1.18"/>
    </reaction>
</comment>
<dbReference type="NCBIfam" id="NF008967">
    <property type="entry name" value="PRK12313.1"/>
    <property type="match status" value="1"/>
</dbReference>
<dbReference type="eggNOG" id="COG0296">
    <property type="taxonomic scope" value="Bacteria"/>
</dbReference>
<dbReference type="Gene3D" id="2.60.40.1180">
    <property type="entry name" value="Golgi alpha-mannosidase II"/>
    <property type="match status" value="1"/>
</dbReference>
<comment type="function">
    <text evidence="9">Catalyzes the formation of the alpha-1,6-glucosidic linkages in glycogen by scission of a 1,4-alpha-linked oligosaccharide from growing alpha-1,4-glucan chains and the subsequent attachment of the oligosaccharide to the alpha-1,6 position.</text>
</comment>
<comment type="subunit">
    <text evidence="9">Monomer.</text>
</comment>
<dbReference type="InterPro" id="IPR004193">
    <property type="entry name" value="Glyco_hydro_13_N"/>
</dbReference>
<comment type="pathway">
    <text evidence="2 9">Glycan biosynthesis; glycogen biosynthesis.</text>
</comment>
<dbReference type="Proteomes" id="UP000008635">
    <property type="component" value="Chromosome"/>
</dbReference>
<dbReference type="GO" id="GO:0005829">
    <property type="term" value="C:cytosol"/>
    <property type="evidence" value="ECO:0007669"/>
    <property type="project" value="TreeGrafter"/>
</dbReference>
<evidence type="ECO:0000256" key="2">
    <source>
        <dbReference type="ARBA" id="ARBA00004964"/>
    </source>
</evidence>
<gene>
    <name evidence="9" type="primary">glgB</name>
    <name evidence="12" type="ordered locus">Deima_2321</name>
</gene>
<evidence type="ECO:0000259" key="11">
    <source>
        <dbReference type="SMART" id="SM00642"/>
    </source>
</evidence>
<reference evidence="12 13" key="1">
    <citation type="journal article" date="2011" name="Stand. Genomic Sci.">
        <title>Complete genome sequence of Deinococcus maricopensis type strain (LB-34).</title>
        <authorList>
            <person name="Pukall R."/>
            <person name="Zeytun A."/>
            <person name="Lucas S."/>
            <person name="Lapidus A."/>
            <person name="Hammon N."/>
            <person name="Deshpande S."/>
            <person name="Nolan M."/>
            <person name="Cheng J.F."/>
            <person name="Pitluck S."/>
            <person name="Liolios K."/>
            <person name="Pagani I."/>
            <person name="Mikhailova N."/>
            <person name="Ivanova N."/>
            <person name="Mavromatis K."/>
            <person name="Pati A."/>
            <person name="Tapia R."/>
            <person name="Han C."/>
            <person name="Goodwin L."/>
            <person name="Chen A."/>
            <person name="Palaniappan K."/>
            <person name="Land M."/>
            <person name="Hauser L."/>
            <person name="Chang Y.J."/>
            <person name="Jeffries C.D."/>
            <person name="Brambilla E.M."/>
            <person name="Rohde M."/>
            <person name="Goker M."/>
            <person name="Detter J.C."/>
            <person name="Woyke T."/>
            <person name="Bristow J."/>
            <person name="Eisen J.A."/>
            <person name="Markowitz V."/>
            <person name="Hugenholtz P."/>
            <person name="Kyrpides N.C."/>
            <person name="Klenk H.P."/>
        </authorList>
    </citation>
    <scope>NUCLEOTIDE SEQUENCE [LARGE SCALE GENOMIC DNA]</scope>
    <source>
        <strain evidence="13">DSM 21211 / LMG 22137 / NRRL B-23946 / LB-34</strain>
    </source>
</reference>
<dbReference type="CDD" id="cd02855">
    <property type="entry name" value="E_set_GBE_prok_N"/>
    <property type="match status" value="1"/>
</dbReference>
<dbReference type="STRING" id="709986.Deima_2321"/>
<dbReference type="NCBIfam" id="TIGR01515">
    <property type="entry name" value="branching_enzym"/>
    <property type="match status" value="1"/>
</dbReference>
<dbReference type="NCBIfam" id="NF003811">
    <property type="entry name" value="PRK05402.1"/>
    <property type="match status" value="1"/>
</dbReference>
<keyword evidence="7 9" id="KW-0320">Glycogen biosynthesis</keyword>
<keyword evidence="4 9" id="KW-0321">Glycogen metabolism</keyword>
<dbReference type="Gene3D" id="2.60.40.10">
    <property type="entry name" value="Immunoglobulins"/>
    <property type="match status" value="1"/>
</dbReference>
<dbReference type="Pfam" id="PF02922">
    <property type="entry name" value="CBM_48"/>
    <property type="match status" value="1"/>
</dbReference>
<keyword evidence="13" id="KW-1185">Reference proteome</keyword>
<evidence type="ECO:0000256" key="10">
    <source>
        <dbReference type="PIRSR" id="PIRSR000463-1"/>
    </source>
</evidence>
<keyword evidence="5 9" id="KW-0328">Glycosyltransferase</keyword>
<evidence type="ECO:0000256" key="5">
    <source>
        <dbReference type="ARBA" id="ARBA00022676"/>
    </source>
</evidence>
<dbReference type="GO" id="GO:0003844">
    <property type="term" value="F:1,4-alpha-glucan branching enzyme activity"/>
    <property type="evidence" value="ECO:0007669"/>
    <property type="project" value="UniProtKB-UniRule"/>
</dbReference>
<dbReference type="Pfam" id="PF02806">
    <property type="entry name" value="Alpha-amylase_C"/>
    <property type="match status" value="1"/>
</dbReference>
<dbReference type="SMART" id="SM00642">
    <property type="entry name" value="Aamy"/>
    <property type="match status" value="1"/>
</dbReference>
<dbReference type="GO" id="GO:0004553">
    <property type="term" value="F:hydrolase activity, hydrolyzing O-glycosyl compounds"/>
    <property type="evidence" value="ECO:0007669"/>
    <property type="project" value="InterPro"/>
</dbReference>
<sequence length="617" mass="69948">MPDTLPLTDDTLRDFANGALVRPDQLLGAHPDTQGGVTGMRFAVWAPNAQRVSVIGDFNGWNHDEHPLHRHGWGVWSTFVPHAHHGQLYKYIVTTPDGRAVHKTDPYAHSMELRPGLAARVWAPEPYAWGDEHWMRTRDAGVTRPISVYEVHLGSWARGWSNEFLNYRELAHRIGDHVTHLGYTHVELMGVLEHPFDGSWGYQVTGYYAPTARHGTPEDFKYFVNHLHERGVGVLLDWVPGHFPTDEGGLAAYDGTPTYEYADPRKGYHPDWNTLIFDYGRHEVAAFLIGSALSWLQDYHIDGLRVDAVASMLHLDFSRRAGEWLPNGYGGNHNLEAIWFLKRFNDAVHHLAPGTITIAEESTSFPGVTSPTPDGLGFDYKWAMGWMNDTLAYFEQDPIYRQYAHHKLTFFNVYRTSERYMLPISHDEVVHLKKSLVEKMPGDWWQRRAGLRAFLALQWATPGKKLLFMGQEFAQTSEWNHDASLPWHLTAYADHADVMTLVRNLNFLYRGHPALHCGDHHEGGMRWINADDAHRNAYAFARRDPGGQHEVIVVANLSAVPMYGYGVRVDGGAYRAILNSDDPWYGGGAMPIGDLPVHDGHLFIDVPPHAVIYLERA</sequence>
<evidence type="ECO:0000256" key="1">
    <source>
        <dbReference type="ARBA" id="ARBA00000826"/>
    </source>
</evidence>
<feature type="active site" description="Nucleophile" evidence="9 10">
    <location>
        <position position="307"/>
    </location>
</feature>
<feature type="active site" description="Proton donor" evidence="9 10">
    <location>
        <position position="360"/>
    </location>
</feature>
<evidence type="ECO:0000256" key="7">
    <source>
        <dbReference type="ARBA" id="ARBA00023056"/>
    </source>
</evidence>
<dbReference type="GO" id="GO:0043169">
    <property type="term" value="F:cation binding"/>
    <property type="evidence" value="ECO:0007669"/>
    <property type="project" value="InterPro"/>
</dbReference>
<comment type="similarity">
    <text evidence="3 9">Belongs to the glycosyl hydrolase 13 family. GlgB subfamily.</text>
</comment>
<evidence type="ECO:0000256" key="8">
    <source>
        <dbReference type="ARBA" id="ARBA00023277"/>
    </source>
</evidence>
<keyword evidence="6 9" id="KW-0808">Transferase</keyword>
<evidence type="ECO:0000256" key="4">
    <source>
        <dbReference type="ARBA" id="ARBA00022600"/>
    </source>
</evidence>
<dbReference type="UniPathway" id="UPA00164"/>
<reference evidence="13" key="2">
    <citation type="submission" date="2011-01" db="EMBL/GenBank/DDBJ databases">
        <title>The complete genome of Deinococcus maricopensis DSM 21211.</title>
        <authorList>
            <consortium name="US DOE Joint Genome Institute (JGI-PGF)"/>
            <person name="Lucas S."/>
            <person name="Copeland A."/>
            <person name="Lapidus A."/>
            <person name="Goodwin L."/>
            <person name="Pitluck S."/>
            <person name="Kyrpides N."/>
            <person name="Mavromatis K."/>
            <person name="Pagani I."/>
            <person name="Ivanova N."/>
            <person name="Ovchinnikova G."/>
            <person name="Zeytun A."/>
            <person name="Detter J.C."/>
            <person name="Han C."/>
            <person name="Land M."/>
            <person name="Hauser L."/>
            <person name="Markowitz V."/>
            <person name="Cheng J.-F."/>
            <person name="Hugenholtz P."/>
            <person name="Woyke T."/>
            <person name="Wu D."/>
            <person name="Pukall R."/>
            <person name="Gehrich-Schroeter G."/>
            <person name="Brambilla E."/>
            <person name="Klenk H.-P."/>
            <person name="Eisen J.A."/>
        </authorList>
    </citation>
    <scope>NUCLEOTIDE SEQUENCE [LARGE SCALE GENOMIC DNA]</scope>
    <source>
        <strain evidence="13">DSM 21211 / LMG 22137 / NRRL B-23946 / LB-34</strain>
    </source>
</reference>
<dbReference type="InterPro" id="IPR006048">
    <property type="entry name" value="A-amylase/branching_C"/>
</dbReference>
<dbReference type="EMBL" id="CP002454">
    <property type="protein sequence ID" value="ADV67959.1"/>
    <property type="molecule type" value="Genomic_DNA"/>
</dbReference>
<dbReference type="PANTHER" id="PTHR43651">
    <property type="entry name" value="1,4-ALPHA-GLUCAN-BRANCHING ENZYME"/>
    <property type="match status" value="1"/>
</dbReference>
<dbReference type="AlphaFoldDB" id="E8UA70"/>
<evidence type="ECO:0000313" key="13">
    <source>
        <dbReference type="Proteomes" id="UP000008635"/>
    </source>
</evidence>
<evidence type="ECO:0000256" key="6">
    <source>
        <dbReference type="ARBA" id="ARBA00022679"/>
    </source>
</evidence>
<dbReference type="EC" id="2.4.1.18" evidence="9"/>
<organism evidence="12 13">
    <name type="scientific">Deinococcus maricopensis (strain DSM 21211 / LMG 22137 / NRRL B-23946 / LB-34)</name>
    <dbReference type="NCBI Taxonomy" id="709986"/>
    <lineage>
        <taxon>Bacteria</taxon>
        <taxon>Thermotogati</taxon>
        <taxon>Deinococcota</taxon>
        <taxon>Deinococci</taxon>
        <taxon>Deinococcales</taxon>
        <taxon>Deinococcaceae</taxon>
        <taxon>Deinococcus</taxon>
    </lineage>
</organism>
<dbReference type="HOGENOM" id="CLU_004245_3_2_0"/>
<dbReference type="Gene3D" id="3.20.20.80">
    <property type="entry name" value="Glycosidases"/>
    <property type="match status" value="1"/>
</dbReference>
<evidence type="ECO:0000256" key="3">
    <source>
        <dbReference type="ARBA" id="ARBA00009000"/>
    </source>
</evidence>
<dbReference type="KEGG" id="dmr:Deima_2321"/>
<evidence type="ECO:0000256" key="9">
    <source>
        <dbReference type="HAMAP-Rule" id="MF_00685"/>
    </source>
</evidence>
<protein>
    <recommendedName>
        <fullName evidence="9">1,4-alpha-glucan branching enzyme GlgB</fullName>
        <ecNumber evidence="9">2.4.1.18</ecNumber>
    </recommendedName>
    <alternativeName>
        <fullName evidence="9">1,4-alpha-D-glucan:1,4-alpha-D-glucan 6-glucosyl-transferase</fullName>
    </alternativeName>
    <alternativeName>
        <fullName evidence="9">Alpha-(1-&gt;4)-glucan branching enzyme</fullName>
    </alternativeName>
    <alternativeName>
        <fullName evidence="9">Glycogen branching enzyme</fullName>
        <shortName evidence="9">BE</shortName>
    </alternativeName>
</protein>
<dbReference type="SUPFAM" id="SSF51011">
    <property type="entry name" value="Glycosyl hydrolase domain"/>
    <property type="match status" value="1"/>
</dbReference>
<dbReference type="InterPro" id="IPR037439">
    <property type="entry name" value="Branching_enzy"/>
</dbReference>
<dbReference type="InterPro" id="IPR044143">
    <property type="entry name" value="GlgB_N_E_set_prok"/>
</dbReference>